<evidence type="ECO:0000313" key="2">
    <source>
        <dbReference type="Proteomes" id="UP001143910"/>
    </source>
</evidence>
<evidence type="ECO:0000313" key="1">
    <source>
        <dbReference type="EMBL" id="KAJ2973909.1"/>
    </source>
</evidence>
<accession>A0ACC1N4R0</accession>
<proteinExistence type="predicted"/>
<comment type="caution">
    <text evidence="1">The sequence shown here is derived from an EMBL/GenBank/DDBJ whole genome shotgun (WGS) entry which is preliminary data.</text>
</comment>
<reference evidence="1" key="1">
    <citation type="submission" date="2022-08" db="EMBL/GenBank/DDBJ databases">
        <title>Genome Sequence of Lecanicillium fungicola.</title>
        <authorList>
            <person name="Buettner E."/>
        </authorList>
    </citation>
    <scope>NUCLEOTIDE SEQUENCE</scope>
    <source>
        <strain evidence="1">Babe33</strain>
    </source>
</reference>
<dbReference type="EMBL" id="JANJQO010000901">
    <property type="protein sequence ID" value="KAJ2973909.1"/>
    <property type="molecule type" value="Genomic_DNA"/>
</dbReference>
<sequence>METATGQVAAMATVMAAAMATTDSDGSYQYVFNVNGGTSNAKTCTYNTQTKYTDQQISTQALACLSS</sequence>
<gene>
    <name evidence="1" type="ORF">NQ176_g6333</name>
</gene>
<organism evidence="1 2">
    <name type="scientific">Zarea fungicola</name>
    <dbReference type="NCBI Taxonomy" id="93591"/>
    <lineage>
        <taxon>Eukaryota</taxon>
        <taxon>Fungi</taxon>
        <taxon>Dikarya</taxon>
        <taxon>Ascomycota</taxon>
        <taxon>Pezizomycotina</taxon>
        <taxon>Sordariomycetes</taxon>
        <taxon>Hypocreomycetidae</taxon>
        <taxon>Hypocreales</taxon>
        <taxon>Cordycipitaceae</taxon>
        <taxon>Zarea</taxon>
    </lineage>
</organism>
<dbReference type="Proteomes" id="UP001143910">
    <property type="component" value="Unassembled WGS sequence"/>
</dbReference>
<keyword evidence="2" id="KW-1185">Reference proteome</keyword>
<protein>
    <submittedName>
        <fullName evidence="1">Uncharacterized protein</fullName>
    </submittedName>
</protein>
<name>A0ACC1N4R0_9HYPO</name>